<dbReference type="InterPro" id="IPR004013">
    <property type="entry name" value="PHP_dom"/>
</dbReference>
<gene>
    <name evidence="2" type="ORF">H9945_00060</name>
</gene>
<dbReference type="EMBL" id="DWYG01000001">
    <property type="protein sequence ID" value="HJB40871.1"/>
    <property type="molecule type" value="Genomic_DNA"/>
</dbReference>
<dbReference type="Proteomes" id="UP000886803">
    <property type="component" value="Unassembled WGS sequence"/>
</dbReference>
<evidence type="ECO:0000313" key="2">
    <source>
        <dbReference type="EMBL" id="HJB40871.1"/>
    </source>
</evidence>
<dbReference type="PANTHER" id="PTHR36928:SF1">
    <property type="entry name" value="PHOSPHATASE YCDX-RELATED"/>
    <property type="match status" value="1"/>
</dbReference>
<feature type="domain" description="Polymerase/histidinol phosphatase N-terminal" evidence="1">
    <location>
        <begin position="5"/>
        <end position="79"/>
    </location>
</feature>
<sequence>MEIIADLHTHTLCATHAFQTVNEMAAAAAGMGYKALAITDHAPAMPDAPHAWHFGNMHALPRSIGGVAMLYGAEVNVMDTKGGLDLPDATLKNLDWVVASIHSPCIPGLLTEAEATRLWLGVAENPYVDCIGHSEQQHYKYDYDRVTKAFAARNKVVELNGNSFQVRRDGIPNMRALLRACKANGCRIALNSDAHSVLQMQQNMAALAAMVEEEAFPPALIVNASAENLVAELRRHRRSCAAEIEEVIGGTL</sequence>
<evidence type="ECO:0000313" key="3">
    <source>
        <dbReference type="Proteomes" id="UP000886803"/>
    </source>
</evidence>
<dbReference type="SUPFAM" id="SSF89550">
    <property type="entry name" value="PHP domain-like"/>
    <property type="match status" value="1"/>
</dbReference>
<dbReference type="Pfam" id="PF02811">
    <property type="entry name" value="PHP"/>
    <property type="match status" value="1"/>
</dbReference>
<dbReference type="InterPro" id="IPR050243">
    <property type="entry name" value="PHP_phosphatase"/>
</dbReference>
<organism evidence="2 3">
    <name type="scientific">Candidatus Gemmiger avicola</name>
    <dbReference type="NCBI Taxonomy" id="2838605"/>
    <lineage>
        <taxon>Bacteria</taxon>
        <taxon>Bacillati</taxon>
        <taxon>Bacillota</taxon>
        <taxon>Clostridia</taxon>
        <taxon>Eubacteriales</taxon>
        <taxon>Gemmiger</taxon>
    </lineage>
</organism>
<evidence type="ECO:0000259" key="1">
    <source>
        <dbReference type="SMART" id="SM00481"/>
    </source>
</evidence>
<proteinExistence type="predicted"/>
<accession>A0A9D2M3P4</accession>
<reference evidence="2" key="2">
    <citation type="submission" date="2021-04" db="EMBL/GenBank/DDBJ databases">
        <authorList>
            <person name="Gilroy R."/>
        </authorList>
    </citation>
    <scope>NUCLEOTIDE SEQUENCE</scope>
    <source>
        <strain evidence="2">ChiBcec8-13705</strain>
    </source>
</reference>
<dbReference type="PANTHER" id="PTHR36928">
    <property type="entry name" value="PHOSPHATASE YCDX-RELATED"/>
    <property type="match status" value="1"/>
</dbReference>
<dbReference type="Gene3D" id="3.20.20.140">
    <property type="entry name" value="Metal-dependent hydrolases"/>
    <property type="match status" value="1"/>
</dbReference>
<dbReference type="InterPro" id="IPR016195">
    <property type="entry name" value="Pol/histidinol_Pase-like"/>
</dbReference>
<dbReference type="SMART" id="SM00481">
    <property type="entry name" value="POLIIIAc"/>
    <property type="match status" value="1"/>
</dbReference>
<dbReference type="AlphaFoldDB" id="A0A9D2M3P4"/>
<dbReference type="CDD" id="cd07437">
    <property type="entry name" value="PHP_HisPPase_Ycdx_like"/>
    <property type="match status" value="1"/>
</dbReference>
<reference evidence="2" key="1">
    <citation type="journal article" date="2021" name="PeerJ">
        <title>Extensive microbial diversity within the chicken gut microbiome revealed by metagenomics and culture.</title>
        <authorList>
            <person name="Gilroy R."/>
            <person name="Ravi A."/>
            <person name="Getino M."/>
            <person name="Pursley I."/>
            <person name="Horton D.L."/>
            <person name="Alikhan N.F."/>
            <person name="Baker D."/>
            <person name="Gharbi K."/>
            <person name="Hall N."/>
            <person name="Watson M."/>
            <person name="Adriaenssens E.M."/>
            <person name="Foster-Nyarko E."/>
            <person name="Jarju S."/>
            <person name="Secka A."/>
            <person name="Antonio M."/>
            <person name="Oren A."/>
            <person name="Chaudhuri R.R."/>
            <person name="La Ragione R."/>
            <person name="Hildebrand F."/>
            <person name="Pallen M.J."/>
        </authorList>
    </citation>
    <scope>NUCLEOTIDE SEQUENCE</scope>
    <source>
        <strain evidence="2">ChiBcec8-13705</strain>
    </source>
</reference>
<dbReference type="GO" id="GO:0005829">
    <property type="term" value="C:cytosol"/>
    <property type="evidence" value="ECO:0007669"/>
    <property type="project" value="TreeGrafter"/>
</dbReference>
<dbReference type="GO" id="GO:0042578">
    <property type="term" value="F:phosphoric ester hydrolase activity"/>
    <property type="evidence" value="ECO:0007669"/>
    <property type="project" value="TreeGrafter"/>
</dbReference>
<dbReference type="InterPro" id="IPR003141">
    <property type="entry name" value="Pol/His_phosphatase_N"/>
</dbReference>
<dbReference type="GO" id="GO:0008270">
    <property type="term" value="F:zinc ion binding"/>
    <property type="evidence" value="ECO:0007669"/>
    <property type="project" value="TreeGrafter"/>
</dbReference>
<comment type="caution">
    <text evidence="2">The sequence shown here is derived from an EMBL/GenBank/DDBJ whole genome shotgun (WGS) entry which is preliminary data.</text>
</comment>
<name>A0A9D2M3P4_9FIRM</name>
<protein>
    <submittedName>
        <fullName evidence="2">Phosphatase</fullName>
    </submittedName>
</protein>